<evidence type="ECO:0000313" key="2">
    <source>
        <dbReference type="EMBL" id="RGX94814.1"/>
    </source>
</evidence>
<dbReference type="Proteomes" id="UP000285604">
    <property type="component" value="Unassembled WGS sequence"/>
</dbReference>
<protein>
    <recommendedName>
        <fullName evidence="4">Polysaccharide chain length determinant N-terminal domain-containing protein</fullName>
    </recommendedName>
</protein>
<sequence>METIDITLVLKKMWNKKKLFFIVWIVVFALSVLWIMPQPRYYSCSVSLAPETGGDNMGGINSIASSFGLNLGIQGNDAIHPLLYPELMESPDFLVELFPIQIKTINDSIHCDYATYLRKYQKKNWLKAPFISAVKSVTNLFTTEETEIVKTKGKK</sequence>
<dbReference type="EMBL" id="QSCI01000031">
    <property type="protein sequence ID" value="RGX94814.1"/>
    <property type="molecule type" value="Genomic_DNA"/>
</dbReference>
<accession>A0AA92ULT0</accession>
<gene>
    <name evidence="2" type="ORF">DXA63_08255</name>
</gene>
<evidence type="ECO:0008006" key="4">
    <source>
        <dbReference type="Google" id="ProtNLM"/>
    </source>
</evidence>
<feature type="transmembrane region" description="Helical" evidence="1">
    <location>
        <begin position="19"/>
        <end position="36"/>
    </location>
</feature>
<reference evidence="2 3" key="1">
    <citation type="submission" date="2018-08" db="EMBL/GenBank/DDBJ databases">
        <title>A genome reference for cultivated species of the human gut microbiota.</title>
        <authorList>
            <person name="Zou Y."/>
            <person name="Xue W."/>
            <person name="Luo G."/>
        </authorList>
    </citation>
    <scope>NUCLEOTIDE SEQUENCE [LARGE SCALE GENOMIC DNA]</scope>
    <source>
        <strain evidence="2 3">OF03-3</strain>
    </source>
</reference>
<dbReference type="AlphaFoldDB" id="A0AA92ULT0"/>
<organism evidence="2 3">
    <name type="scientific">Segatella copri</name>
    <dbReference type="NCBI Taxonomy" id="165179"/>
    <lineage>
        <taxon>Bacteria</taxon>
        <taxon>Pseudomonadati</taxon>
        <taxon>Bacteroidota</taxon>
        <taxon>Bacteroidia</taxon>
        <taxon>Bacteroidales</taxon>
        <taxon>Prevotellaceae</taxon>
        <taxon>Segatella</taxon>
    </lineage>
</organism>
<evidence type="ECO:0000256" key="1">
    <source>
        <dbReference type="SAM" id="Phobius"/>
    </source>
</evidence>
<evidence type="ECO:0000313" key="3">
    <source>
        <dbReference type="Proteomes" id="UP000285604"/>
    </source>
</evidence>
<keyword evidence="1" id="KW-0812">Transmembrane</keyword>
<proteinExistence type="predicted"/>
<keyword evidence="1" id="KW-1133">Transmembrane helix</keyword>
<comment type="caution">
    <text evidence="2">The sequence shown here is derived from an EMBL/GenBank/DDBJ whole genome shotgun (WGS) entry which is preliminary data.</text>
</comment>
<name>A0AA92ULT0_9BACT</name>
<keyword evidence="1" id="KW-0472">Membrane</keyword>